<dbReference type="GO" id="GO:0005840">
    <property type="term" value="C:ribosome"/>
    <property type="evidence" value="ECO:0007669"/>
    <property type="project" value="UniProtKB-KW"/>
</dbReference>
<dbReference type="Pfam" id="PF04055">
    <property type="entry name" value="Radical_SAM"/>
    <property type="match status" value="1"/>
</dbReference>
<evidence type="ECO:0000259" key="9">
    <source>
        <dbReference type="PROSITE" id="PS50926"/>
    </source>
</evidence>
<dbReference type="PANTHER" id="PTHR43837">
    <property type="entry name" value="RIBOSOMAL PROTEIN S12 METHYLTHIOTRANSFERASE RIMO"/>
    <property type="match status" value="1"/>
</dbReference>
<dbReference type="HAMAP" id="MF_01865">
    <property type="entry name" value="MTTase_RimO"/>
    <property type="match status" value="1"/>
</dbReference>
<dbReference type="InterPro" id="IPR002792">
    <property type="entry name" value="TRAM_dom"/>
</dbReference>
<feature type="binding site" evidence="8">
    <location>
        <position position="90"/>
    </location>
    <ligand>
        <name>[4Fe-4S] cluster</name>
        <dbReference type="ChEBI" id="CHEBI:49883"/>
        <label>1</label>
    </ligand>
</feature>
<keyword evidence="2 8" id="KW-0963">Cytoplasm</keyword>
<reference evidence="12 13" key="1">
    <citation type="journal article" date="2018" name="Int. J. Syst. Evol. Microbiol.">
        <title>Adhaeribacter swui sp. nov., isolated from wet mud.</title>
        <authorList>
            <person name="Kim D.U."/>
            <person name="Kim K.W."/>
            <person name="Kang M.S."/>
            <person name="Kim J.Y."/>
            <person name="Jang J.H."/>
            <person name="Kim M.K."/>
        </authorList>
    </citation>
    <scope>NUCLEOTIDE SEQUENCE [LARGE SCALE GENOMIC DNA]</scope>
    <source>
        <strain evidence="12 13">KCTC 52873</strain>
    </source>
</reference>
<evidence type="ECO:0000256" key="6">
    <source>
        <dbReference type="ARBA" id="ARBA00023004"/>
    </source>
</evidence>
<feature type="binding site" evidence="8">
    <location>
        <position position="56"/>
    </location>
    <ligand>
        <name>[4Fe-4S] cluster</name>
        <dbReference type="ChEBI" id="CHEBI:49883"/>
        <label>1</label>
    </ligand>
</feature>
<dbReference type="PROSITE" id="PS51918">
    <property type="entry name" value="RADICAL_SAM"/>
    <property type="match status" value="1"/>
</dbReference>
<evidence type="ECO:0000256" key="2">
    <source>
        <dbReference type="ARBA" id="ARBA00022490"/>
    </source>
</evidence>
<dbReference type="Proteomes" id="UP000515237">
    <property type="component" value="Chromosome"/>
</dbReference>
<dbReference type="InterPro" id="IPR038135">
    <property type="entry name" value="Methylthiotransferase_N_sf"/>
</dbReference>
<evidence type="ECO:0000259" key="11">
    <source>
        <dbReference type="PROSITE" id="PS51918"/>
    </source>
</evidence>
<sequence>MKVRTLKKDKVNVITLGCSKNLVDSEVLMGQLRSNDFAVTHESEKNDANIVIINTCGFIDNAKQESIDTILQYADEKEAGNIEKLYVTGCLSQRYKDSLEAEIPQVDAYFGTLEMPQLLKTLQADYKHELVGERLLTTPKHYAYFKIAEGCNRPCSFCAIPLMRGKHVDRPIEDLVKEANRLASMGTKELILIAQDLTYYGLQHYGERKLADLLRNLSDVPGIEWIRMQYAYPSQFPMEALDVMAERANICKYLDMPLQHISDNMLKTMRRGISKRRTVELVDTIRQRVPDIALRTTLIAGHPGETQQDFEELYDFVEKTRFDRLGIFTYSHEENTHSHTLGDTVPDEVKQERADAIMELQQGISLELNDARVGQTYKVLFDRKESGYYVGRTQYDSPEVDNEVLVPASNQYIRIGDFAPVKIVSCTDFDLYGEVVPEATPVNKMQLTH</sequence>
<feature type="domain" description="TRAM" evidence="9">
    <location>
        <begin position="370"/>
        <end position="437"/>
    </location>
</feature>
<evidence type="ECO:0000313" key="12">
    <source>
        <dbReference type="EMBL" id="QNF32057.1"/>
    </source>
</evidence>
<dbReference type="Pfam" id="PF00919">
    <property type="entry name" value="UPF0004"/>
    <property type="match status" value="1"/>
</dbReference>
<comment type="subcellular location">
    <subcellularLocation>
        <location evidence="8">Cytoplasm</location>
    </subcellularLocation>
</comment>
<feature type="binding site" evidence="8">
    <location>
        <position position="155"/>
    </location>
    <ligand>
        <name>[4Fe-4S] cluster</name>
        <dbReference type="ChEBI" id="CHEBI:49883"/>
        <label>2</label>
        <note>4Fe-4S-S-AdoMet</note>
    </ligand>
</feature>
<dbReference type="SFLD" id="SFLDF00274">
    <property type="entry name" value="ribosomal_protein_S12_methylth"/>
    <property type="match status" value="1"/>
</dbReference>
<name>A0A7G7G4H3_9BACT</name>
<dbReference type="PROSITE" id="PS51449">
    <property type="entry name" value="MTTASE_N"/>
    <property type="match status" value="1"/>
</dbReference>
<dbReference type="SUPFAM" id="SSF102114">
    <property type="entry name" value="Radical SAM enzymes"/>
    <property type="match status" value="1"/>
</dbReference>
<dbReference type="InterPro" id="IPR005839">
    <property type="entry name" value="Methylthiotransferase"/>
</dbReference>
<feature type="domain" description="MTTase N-terminal" evidence="10">
    <location>
        <begin position="9"/>
        <end position="127"/>
    </location>
</feature>
<keyword evidence="1 8" id="KW-0004">4Fe-4S</keyword>
<evidence type="ECO:0000313" key="13">
    <source>
        <dbReference type="Proteomes" id="UP000515237"/>
    </source>
</evidence>
<dbReference type="GO" id="GO:0103039">
    <property type="term" value="F:protein methylthiotransferase activity"/>
    <property type="evidence" value="ECO:0007669"/>
    <property type="project" value="UniProtKB-EC"/>
</dbReference>
<keyword evidence="13" id="KW-1185">Reference proteome</keyword>
<dbReference type="InterPro" id="IPR058240">
    <property type="entry name" value="rSAM_sf"/>
</dbReference>
<dbReference type="AlphaFoldDB" id="A0A7G7G4H3"/>
<dbReference type="InterPro" id="IPR006638">
    <property type="entry name" value="Elp3/MiaA/NifB-like_rSAM"/>
</dbReference>
<evidence type="ECO:0000256" key="5">
    <source>
        <dbReference type="ARBA" id="ARBA00022723"/>
    </source>
</evidence>
<dbReference type="EMBL" id="CP055156">
    <property type="protein sequence ID" value="QNF32057.1"/>
    <property type="molecule type" value="Genomic_DNA"/>
</dbReference>
<keyword evidence="12" id="KW-0689">Ribosomal protein</keyword>
<dbReference type="GO" id="GO:0046872">
    <property type="term" value="F:metal ion binding"/>
    <property type="evidence" value="ECO:0007669"/>
    <property type="project" value="UniProtKB-KW"/>
</dbReference>
<keyword evidence="7 8" id="KW-0411">Iron-sulfur</keyword>
<dbReference type="SFLD" id="SFLDG01082">
    <property type="entry name" value="B12-binding_domain_containing"/>
    <property type="match status" value="1"/>
</dbReference>
<organism evidence="12 13">
    <name type="scientific">Adhaeribacter swui</name>
    <dbReference type="NCBI Taxonomy" id="2086471"/>
    <lineage>
        <taxon>Bacteria</taxon>
        <taxon>Pseudomonadati</taxon>
        <taxon>Bacteroidota</taxon>
        <taxon>Cytophagia</taxon>
        <taxon>Cytophagales</taxon>
        <taxon>Hymenobacteraceae</taxon>
        <taxon>Adhaeribacter</taxon>
    </lineage>
</organism>
<keyword evidence="4 8" id="KW-0949">S-adenosyl-L-methionine</keyword>
<keyword evidence="3 8" id="KW-0808">Transferase</keyword>
<dbReference type="InterPro" id="IPR023404">
    <property type="entry name" value="rSAM_horseshoe"/>
</dbReference>
<proteinExistence type="inferred from homology"/>
<dbReference type="GO" id="GO:0006400">
    <property type="term" value="P:tRNA modification"/>
    <property type="evidence" value="ECO:0007669"/>
    <property type="project" value="InterPro"/>
</dbReference>
<dbReference type="InterPro" id="IPR012340">
    <property type="entry name" value="NA-bd_OB-fold"/>
</dbReference>
<dbReference type="EC" id="2.8.4.4" evidence="8"/>
<dbReference type="FunFam" id="3.80.30.20:FF:000001">
    <property type="entry name" value="tRNA-2-methylthio-N(6)-dimethylallyladenosine synthase 2"/>
    <property type="match status" value="1"/>
</dbReference>
<dbReference type="NCBIfam" id="TIGR00089">
    <property type="entry name" value="MiaB/RimO family radical SAM methylthiotransferase"/>
    <property type="match status" value="1"/>
</dbReference>
<keyword evidence="12" id="KW-0687">Ribonucleoprotein</keyword>
<dbReference type="Gene3D" id="2.40.50.140">
    <property type="entry name" value="Nucleic acid-binding proteins"/>
    <property type="match status" value="1"/>
</dbReference>
<evidence type="ECO:0000256" key="4">
    <source>
        <dbReference type="ARBA" id="ARBA00022691"/>
    </source>
</evidence>
<comment type="cofactor">
    <cofactor evidence="8">
        <name>[4Fe-4S] cluster</name>
        <dbReference type="ChEBI" id="CHEBI:49883"/>
    </cofactor>
    <text evidence="8">Binds 2 [4Fe-4S] clusters. One cluster is coordinated with 3 cysteines and an exchangeable S-adenosyl-L-methionine.</text>
</comment>
<dbReference type="Gene3D" id="3.40.50.12160">
    <property type="entry name" value="Methylthiotransferase, N-terminal domain"/>
    <property type="match status" value="1"/>
</dbReference>
<keyword evidence="6 8" id="KW-0408">Iron</keyword>
<dbReference type="GO" id="GO:0051539">
    <property type="term" value="F:4 iron, 4 sulfur cluster binding"/>
    <property type="evidence" value="ECO:0007669"/>
    <property type="project" value="UniProtKB-UniRule"/>
</dbReference>
<protein>
    <recommendedName>
        <fullName evidence="8">Ribosomal protein uS12 methylthiotransferase RimO</fullName>
        <shortName evidence="8">uS12 MTTase</shortName>
        <shortName evidence="8">uS12 methylthiotransferase</shortName>
        <ecNumber evidence="8">2.8.4.4</ecNumber>
    </recommendedName>
    <alternativeName>
        <fullName evidence="8">Ribosomal protein uS12 (aspartate-C(3))-methylthiotransferase</fullName>
    </alternativeName>
    <alternativeName>
        <fullName evidence="8">Ribosome maturation factor RimO</fullName>
    </alternativeName>
</protein>
<dbReference type="GO" id="GO:0005829">
    <property type="term" value="C:cytosol"/>
    <property type="evidence" value="ECO:0007669"/>
    <property type="project" value="TreeGrafter"/>
</dbReference>
<dbReference type="NCBIfam" id="TIGR01125">
    <property type="entry name" value="30S ribosomal protein S12 methylthiotransferase RimO"/>
    <property type="match status" value="1"/>
</dbReference>
<dbReference type="Pfam" id="PF18693">
    <property type="entry name" value="TRAM_2"/>
    <property type="match status" value="1"/>
</dbReference>
<feature type="binding site" evidence="8">
    <location>
        <position position="158"/>
    </location>
    <ligand>
        <name>[4Fe-4S] cluster</name>
        <dbReference type="ChEBI" id="CHEBI:49883"/>
        <label>2</label>
        <note>4Fe-4S-S-AdoMet</note>
    </ligand>
</feature>
<dbReference type="PROSITE" id="PS50926">
    <property type="entry name" value="TRAM"/>
    <property type="match status" value="1"/>
</dbReference>
<comment type="catalytic activity">
    <reaction evidence="8">
        <text>L-aspartate(89)-[ribosomal protein uS12]-hydrogen + (sulfur carrier)-SH + AH2 + 2 S-adenosyl-L-methionine = 3-methylsulfanyl-L-aspartate(89)-[ribosomal protein uS12]-hydrogen + (sulfur carrier)-H + 5'-deoxyadenosine + L-methionine + A + S-adenosyl-L-homocysteine + 2 H(+)</text>
        <dbReference type="Rhea" id="RHEA:37087"/>
        <dbReference type="Rhea" id="RHEA-COMP:10460"/>
        <dbReference type="Rhea" id="RHEA-COMP:10461"/>
        <dbReference type="Rhea" id="RHEA-COMP:14737"/>
        <dbReference type="Rhea" id="RHEA-COMP:14739"/>
        <dbReference type="ChEBI" id="CHEBI:13193"/>
        <dbReference type="ChEBI" id="CHEBI:15378"/>
        <dbReference type="ChEBI" id="CHEBI:17319"/>
        <dbReference type="ChEBI" id="CHEBI:17499"/>
        <dbReference type="ChEBI" id="CHEBI:29917"/>
        <dbReference type="ChEBI" id="CHEBI:29961"/>
        <dbReference type="ChEBI" id="CHEBI:57844"/>
        <dbReference type="ChEBI" id="CHEBI:57856"/>
        <dbReference type="ChEBI" id="CHEBI:59789"/>
        <dbReference type="ChEBI" id="CHEBI:64428"/>
        <dbReference type="ChEBI" id="CHEBI:73599"/>
        <dbReference type="EC" id="2.8.4.4"/>
    </reaction>
</comment>
<dbReference type="InterPro" id="IPR013848">
    <property type="entry name" value="Methylthiotransferase_N"/>
</dbReference>
<comment type="similarity">
    <text evidence="8">Belongs to the methylthiotransferase family. RimO subfamily.</text>
</comment>
<dbReference type="SFLD" id="SFLDG01061">
    <property type="entry name" value="methylthiotransferase"/>
    <property type="match status" value="1"/>
</dbReference>
<dbReference type="GO" id="GO:0035599">
    <property type="term" value="F:aspartic acid methylthiotransferase activity"/>
    <property type="evidence" value="ECO:0007669"/>
    <property type="project" value="TreeGrafter"/>
</dbReference>
<feature type="domain" description="Radical SAM core" evidence="11">
    <location>
        <begin position="137"/>
        <end position="367"/>
    </location>
</feature>
<evidence type="ECO:0000256" key="1">
    <source>
        <dbReference type="ARBA" id="ARBA00022485"/>
    </source>
</evidence>
<keyword evidence="5 8" id="KW-0479">Metal-binding</keyword>
<feature type="binding site" evidence="8">
    <location>
        <position position="151"/>
    </location>
    <ligand>
        <name>[4Fe-4S] cluster</name>
        <dbReference type="ChEBI" id="CHEBI:49883"/>
        <label>2</label>
        <note>4Fe-4S-S-AdoMet</note>
    </ligand>
</feature>
<dbReference type="InterPro" id="IPR007197">
    <property type="entry name" value="rSAM"/>
</dbReference>
<comment type="function">
    <text evidence="8">Catalyzes the methylthiolation of an aspartic acid residue of ribosomal protein uS12.</text>
</comment>
<evidence type="ECO:0000256" key="7">
    <source>
        <dbReference type="ARBA" id="ARBA00023014"/>
    </source>
</evidence>
<dbReference type="RefSeq" id="WP_185272840.1">
    <property type="nucleotide sequence ID" value="NZ_CP055156.1"/>
</dbReference>
<gene>
    <name evidence="8 12" type="primary">rimO</name>
    <name evidence="12" type="ORF">HUW51_04680</name>
</gene>
<accession>A0A7G7G4H3</accession>
<dbReference type="InterPro" id="IPR005840">
    <property type="entry name" value="Ribosomal_uS12_MeSTrfase_RimO"/>
</dbReference>
<evidence type="ECO:0000256" key="8">
    <source>
        <dbReference type="HAMAP-Rule" id="MF_01865"/>
    </source>
</evidence>
<dbReference type="Gene3D" id="3.80.30.20">
    <property type="entry name" value="tm_1862 like domain"/>
    <property type="match status" value="1"/>
</dbReference>
<dbReference type="KEGG" id="aswu:HUW51_04680"/>
<evidence type="ECO:0000256" key="3">
    <source>
        <dbReference type="ARBA" id="ARBA00022679"/>
    </source>
</evidence>
<dbReference type="CDD" id="cd01335">
    <property type="entry name" value="Radical_SAM"/>
    <property type="match status" value="1"/>
</dbReference>
<dbReference type="SMART" id="SM00729">
    <property type="entry name" value="Elp3"/>
    <property type="match status" value="1"/>
</dbReference>
<dbReference type="PANTHER" id="PTHR43837:SF1">
    <property type="entry name" value="RIBOSOMAL PROTEIN US12 METHYLTHIOTRANSFERASE RIMO"/>
    <property type="match status" value="1"/>
</dbReference>
<dbReference type="SFLD" id="SFLDS00029">
    <property type="entry name" value="Radical_SAM"/>
    <property type="match status" value="1"/>
</dbReference>
<feature type="binding site" evidence="8">
    <location>
        <position position="18"/>
    </location>
    <ligand>
        <name>[4Fe-4S] cluster</name>
        <dbReference type="ChEBI" id="CHEBI:49883"/>
        <label>1</label>
    </ligand>
</feature>
<evidence type="ECO:0000259" key="10">
    <source>
        <dbReference type="PROSITE" id="PS51449"/>
    </source>
</evidence>